<evidence type="ECO:0000313" key="4">
    <source>
        <dbReference type="Proteomes" id="UP000008743"/>
    </source>
</evidence>
<dbReference type="InParanoid" id="A0A0D2WVH5"/>
<dbReference type="SUPFAM" id="SSF90257">
    <property type="entry name" value="Myosin rod fragments"/>
    <property type="match status" value="1"/>
</dbReference>
<dbReference type="EMBL" id="KE346370">
    <property type="protein sequence ID" value="KJE96188.1"/>
    <property type="molecule type" value="Genomic_DNA"/>
</dbReference>
<dbReference type="AlphaFoldDB" id="A0A0D2WVH5"/>
<evidence type="ECO:0000313" key="3">
    <source>
        <dbReference type="EMBL" id="KJE96188.1"/>
    </source>
</evidence>
<accession>A0A0D2WVH5</accession>
<protein>
    <submittedName>
        <fullName evidence="3">Uncharacterized protein</fullName>
    </submittedName>
</protein>
<dbReference type="Gene3D" id="1.20.5.340">
    <property type="match status" value="1"/>
</dbReference>
<evidence type="ECO:0000256" key="2">
    <source>
        <dbReference type="SAM" id="MobiDB-lite"/>
    </source>
</evidence>
<evidence type="ECO:0000256" key="1">
    <source>
        <dbReference type="SAM" id="Coils"/>
    </source>
</evidence>
<name>A0A0D2WVH5_CAPO3</name>
<feature type="coiled-coil region" evidence="1">
    <location>
        <begin position="43"/>
        <end position="189"/>
    </location>
</feature>
<sequence length="338" mass="37396">MSMSSGTASPYVHLSSSSSSAPPTPSTDAHPHLLSPQVSCPHCAKYQAELTIAKELLRLEQQQVATLRENAAKQEAAIAKHEETITKLQLTIAELSGTIKANNQLHTALQSEINTLNSAVSNQTQQISNQTQQINNQTQQINNQAQELHALRNQDSEKSKKIEELSNAFKRLEKRMDQASQAARQQDEAHQDTIDRQNANARRIHAISMFGEAARMVFAAQVGRAATHGSLTHNEIWNGLELDFARLYPSSLLTDQTGFLAVHVARTEDTDAIRFLKETCVGITFQTLVVAFWLRDVRNRQAHPPLGRGVDLIESLPAEFANHGVRIHAIEQRAQALA</sequence>
<reference evidence="4" key="1">
    <citation type="submission" date="2011-02" db="EMBL/GenBank/DDBJ databases">
        <title>The Genome Sequence of Capsaspora owczarzaki ATCC 30864.</title>
        <authorList>
            <person name="Russ C."/>
            <person name="Cuomo C."/>
            <person name="Burger G."/>
            <person name="Gray M.W."/>
            <person name="Holland P.W.H."/>
            <person name="King N."/>
            <person name="Lang F.B.F."/>
            <person name="Roger A.J."/>
            <person name="Ruiz-Trillo I."/>
            <person name="Young S.K."/>
            <person name="Zeng Q."/>
            <person name="Gargeya S."/>
            <person name="Alvarado L."/>
            <person name="Berlin A."/>
            <person name="Chapman S.B."/>
            <person name="Chen Z."/>
            <person name="Freedman E."/>
            <person name="Gellesch M."/>
            <person name="Goldberg J."/>
            <person name="Griggs A."/>
            <person name="Gujja S."/>
            <person name="Heilman E."/>
            <person name="Heiman D."/>
            <person name="Howarth C."/>
            <person name="Mehta T."/>
            <person name="Neiman D."/>
            <person name="Pearson M."/>
            <person name="Roberts A."/>
            <person name="Saif S."/>
            <person name="Shea T."/>
            <person name="Shenoy N."/>
            <person name="Sisk P."/>
            <person name="Stolte C."/>
            <person name="Sykes S."/>
            <person name="White J."/>
            <person name="Yandava C."/>
            <person name="Haas B."/>
            <person name="Nusbaum C."/>
            <person name="Birren B."/>
        </authorList>
    </citation>
    <scope>NUCLEOTIDE SEQUENCE</scope>
    <source>
        <strain evidence="4">ATCC 30864</strain>
    </source>
</reference>
<gene>
    <name evidence="3" type="ORF">CAOG_006547</name>
</gene>
<dbReference type="RefSeq" id="XP_004345296.1">
    <property type="nucleotide sequence ID" value="XM_004345246.2"/>
</dbReference>
<organism evidence="3 4">
    <name type="scientific">Capsaspora owczarzaki (strain ATCC 30864)</name>
    <dbReference type="NCBI Taxonomy" id="595528"/>
    <lineage>
        <taxon>Eukaryota</taxon>
        <taxon>Filasterea</taxon>
        <taxon>Capsaspora</taxon>
    </lineage>
</organism>
<keyword evidence="1" id="KW-0175">Coiled coil</keyword>
<dbReference type="Proteomes" id="UP000008743">
    <property type="component" value="Unassembled WGS sequence"/>
</dbReference>
<feature type="region of interest" description="Disordered" evidence="2">
    <location>
        <begin position="1"/>
        <end position="33"/>
    </location>
</feature>
<proteinExistence type="predicted"/>
<keyword evidence="4" id="KW-1185">Reference proteome</keyword>